<dbReference type="InterPro" id="IPR003439">
    <property type="entry name" value="ABC_transporter-like_ATP-bd"/>
</dbReference>
<gene>
    <name evidence="7" type="ORF">J0X12_06205</name>
</gene>
<proteinExistence type="predicted"/>
<accession>A0ABS3F3V5</accession>
<keyword evidence="8" id="KW-1185">Reference proteome</keyword>
<sequence>MLLEIKGLTKRFPGVLALEGVDFTAEAGEVHALVGANGAGKSTLMNLLSGVFRPTEGEIAIDGKSVQLSSPGVAVSCGVSTVYQEFSSIPQLTVAQNIFLGREPCGKSGILSHKKMCADARAILDKYNLGLDETSLVEELSVANLQLVEIARALSVESRILILDEPTAVLSLPEQENLFRIIEQLKQQGMLILYVSHRMEEIFSISDRVTVLRDGRKIDTVRTADISPADIIRMMIGHDIIQSSGLAAAAGGEPILEVKFKDSRRGFKVIKGEILGVAGLVGAGRTRLARKLIGLEGNDEMDIILHGKKVNPGSPQDAIQHGIVYLTENRKYDGLFANLSVLKNTTASALERFSSFGFLQQKNEREAGTEILDRLHLVASSVDVPINELSGGNQQKAIFGRALLCNPSVLICDEPTRGVDVGAKEEIYQLLVGLAEQGVAIIFISSEMKELFAAAHRLLVLHEGDIVEDLPTDQLTEEKVLQAATGTLN</sequence>
<evidence type="ECO:0000256" key="2">
    <source>
        <dbReference type="ARBA" id="ARBA00022597"/>
    </source>
</evidence>
<dbReference type="PROSITE" id="PS00211">
    <property type="entry name" value="ABC_TRANSPORTER_1"/>
    <property type="match status" value="1"/>
</dbReference>
<evidence type="ECO:0000256" key="1">
    <source>
        <dbReference type="ARBA" id="ARBA00022448"/>
    </source>
</evidence>
<feature type="domain" description="ABC transporter" evidence="6">
    <location>
        <begin position="241"/>
        <end position="488"/>
    </location>
</feature>
<dbReference type="InterPro" id="IPR017871">
    <property type="entry name" value="ABC_transporter-like_CS"/>
</dbReference>
<dbReference type="GO" id="GO:0005524">
    <property type="term" value="F:ATP binding"/>
    <property type="evidence" value="ECO:0007669"/>
    <property type="project" value="UniProtKB-KW"/>
</dbReference>
<dbReference type="CDD" id="cd03216">
    <property type="entry name" value="ABC_Carb_Monos_I"/>
    <property type="match status" value="1"/>
</dbReference>
<comment type="caution">
    <text evidence="7">The sequence shown here is derived from an EMBL/GenBank/DDBJ whole genome shotgun (WGS) entry which is preliminary data.</text>
</comment>
<reference evidence="7 8" key="1">
    <citation type="submission" date="2021-03" db="EMBL/GenBank/DDBJ databases">
        <title>Sneathiella sp. CAU 1612 isolated from Kang Won-do.</title>
        <authorList>
            <person name="Kim W."/>
        </authorList>
    </citation>
    <scope>NUCLEOTIDE SEQUENCE [LARGE SCALE GENOMIC DNA]</scope>
    <source>
        <strain evidence="7 8">CAU 1612</strain>
    </source>
</reference>
<keyword evidence="2" id="KW-0762">Sugar transport</keyword>
<keyword evidence="5 7" id="KW-0067">ATP-binding</keyword>
<keyword evidence="3" id="KW-0677">Repeat</keyword>
<dbReference type="PANTHER" id="PTHR43790">
    <property type="entry name" value="CARBOHYDRATE TRANSPORT ATP-BINDING PROTEIN MG119-RELATED"/>
    <property type="match status" value="1"/>
</dbReference>
<dbReference type="CDD" id="cd03215">
    <property type="entry name" value="ABC_Carb_Monos_II"/>
    <property type="match status" value="1"/>
</dbReference>
<dbReference type="Proteomes" id="UP000664761">
    <property type="component" value="Unassembled WGS sequence"/>
</dbReference>
<name>A0ABS3F3V5_9PROT</name>
<protein>
    <submittedName>
        <fullName evidence="7">Sugar ABC transporter ATP-binding protein</fullName>
    </submittedName>
</protein>
<dbReference type="InterPro" id="IPR003593">
    <property type="entry name" value="AAA+_ATPase"/>
</dbReference>
<dbReference type="EMBL" id="JAFLNC010000002">
    <property type="protein sequence ID" value="MBO0333194.1"/>
    <property type="molecule type" value="Genomic_DNA"/>
</dbReference>
<evidence type="ECO:0000256" key="3">
    <source>
        <dbReference type="ARBA" id="ARBA00022737"/>
    </source>
</evidence>
<dbReference type="Gene3D" id="3.40.50.300">
    <property type="entry name" value="P-loop containing nucleotide triphosphate hydrolases"/>
    <property type="match status" value="2"/>
</dbReference>
<dbReference type="RefSeq" id="WP_207043334.1">
    <property type="nucleotide sequence ID" value="NZ_JAFLNC010000002.1"/>
</dbReference>
<dbReference type="SUPFAM" id="SSF52540">
    <property type="entry name" value="P-loop containing nucleoside triphosphate hydrolases"/>
    <property type="match status" value="2"/>
</dbReference>
<dbReference type="PROSITE" id="PS50893">
    <property type="entry name" value="ABC_TRANSPORTER_2"/>
    <property type="match status" value="2"/>
</dbReference>
<evidence type="ECO:0000313" key="7">
    <source>
        <dbReference type="EMBL" id="MBO0333194.1"/>
    </source>
</evidence>
<dbReference type="InterPro" id="IPR050107">
    <property type="entry name" value="ABC_carbohydrate_import_ATPase"/>
</dbReference>
<dbReference type="SMART" id="SM00382">
    <property type="entry name" value="AAA"/>
    <property type="match status" value="2"/>
</dbReference>
<dbReference type="PANTHER" id="PTHR43790:SF9">
    <property type="entry name" value="GALACTOFURANOSE TRANSPORTER ATP-BINDING PROTEIN YTFR"/>
    <property type="match status" value="1"/>
</dbReference>
<dbReference type="InterPro" id="IPR027417">
    <property type="entry name" value="P-loop_NTPase"/>
</dbReference>
<keyword evidence="1" id="KW-0813">Transport</keyword>
<feature type="domain" description="ABC transporter" evidence="6">
    <location>
        <begin position="3"/>
        <end position="239"/>
    </location>
</feature>
<keyword evidence="4" id="KW-0547">Nucleotide-binding</keyword>
<evidence type="ECO:0000313" key="8">
    <source>
        <dbReference type="Proteomes" id="UP000664761"/>
    </source>
</evidence>
<evidence type="ECO:0000256" key="5">
    <source>
        <dbReference type="ARBA" id="ARBA00022840"/>
    </source>
</evidence>
<dbReference type="Pfam" id="PF00005">
    <property type="entry name" value="ABC_tran"/>
    <property type="match status" value="2"/>
</dbReference>
<organism evidence="7 8">
    <name type="scientific">Sneathiella sedimenti</name>
    <dbReference type="NCBI Taxonomy" id="2816034"/>
    <lineage>
        <taxon>Bacteria</taxon>
        <taxon>Pseudomonadati</taxon>
        <taxon>Pseudomonadota</taxon>
        <taxon>Alphaproteobacteria</taxon>
        <taxon>Sneathiellales</taxon>
        <taxon>Sneathiellaceae</taxon>
        <taxon>Sneathiella</taxon>
    </lineage>
</organism>
<evidence type="ECO:0000259" key="6">
    <source>
        <dbReference type="PROSITE" id="PS50893"/>
    </source>
</evidence>
<evidence type="ECO:0000256" key="4">
    <source>
        <dbReference type="ARBA" id="ARBA00022741"/>
    </source>
</evidence>